<feature type="region of interest" description="Disordered" evidence="1">
    <location>
        <begin position="206"/>
        <end position="231"/>
    </location>
</feature>
<dbReference type="Proteomes" id="UP000006514">
    <property type="component" value="Unassembled WGS sequence"/>
</dbReference>
<evidence type="ECO:0000256" key="1">
    <source>
        <dbReference type="SAM" id="MobiDB-lite"/>
    </source>
</evidence>
<keyword evidence="3" id="KW-1185">Reference proteome</keyword>
<dbReference type="AlphaFoldDB" id="J0CQ91"/>
<protein>
    <submittedName>
        <fullName evidence="2">Uncharacterized protein</fullName>
    </submittedName>
</protein>
<dbReference type="KEGG" id="adl:AURDEDRAFT_178561"/>
<evidence type="ECO:0000313" key="2">
    <source>
        <dbReference type="EMBL" id="EJD32374.1"/>
    </source>
</evidence>
<feature type="compositionally biased region" description="Low complexity" evidence="1">
    <location>
        <begin position="216"/>
        <end position="231"/>
    </location>
</feature>
<sequence length="231" mass="24661">MPELQGIRTAVGDASARIERAALISEKNGSALGDLQVTMTSQTSAIATSTGKIERAVVGRGKLLSADEVRCIVSEELAKVAFATPDSVAARVTGEFNRRFATLCEQLSHVENDTDHSRNDLRFMREVVVRHAQFAKASELARRKRQKGGSACTAMLISTAAIAAAPYMRPPVVITFEDPRPVDTLFQHQDTADRFAAQISGEMSPLTAQSPEYEPGEIAEPSASASGSGGV</sequence>
<dbReference type="InParanoid" id="J0CQ91"/>
<accession>J0CQ91</accession>
<dbReference type="EMBL" id="JH689037">
    <property type="protein sequence ID" value="EJD32374.1"/>
    <property type="molecule type" value="Genomic_DNA"/>
</dbReference>
<name>J0CQ91_AURST</name>
<gene>
    <name evidence="2" type="ORF">AURDEDRAFT_178561</name>
</gene>
<proteinExistence type="predicted"/>
<organism evidence="2 3">
    <name type="scientific">Auricularia subglabra (strain TFB-10046 / SS5)</name>
    <name type="common">White-rot fungus</name>
    <name type="synonym">Auricularia delicata (strain TFB10046)</name>
    <dbReference type="NCBI Taxonomy" id="717982"/>
    <lineage>
        <taxon>Eukaryota</taxon>
        <taxon>Fungi</taxon>
        <taxon>Dikarya</taxon>
        <taxon>Basidiomycota</taxon>
        <taxon>Agaricomycotina</taxon>
        <taxon>Agaricomycetes</taxon>
        <taxon>Auriculariales</taxon>
        <taxon>Auriculariaceae</taxon>
        <taxon>Auricularia</taxon>
    </lineage>
</organism>
<evidence type="ECO:0000313" key="3">
    <source>
        <dbReference type="Proteomes" id="UP000006514"/>
    </source>
</evidence>
<reference evidence="3" key="1">
    <citation type="journal article" date="2012" name="Science">
        <title>The Paleozoic origin of enzymatic lignin decomposition reconstructed from 31 fungal genomes.</title>
        <authorList>
            <person name="Floudas D."/>
            <person name="Binder M."/>
            <person name="Riley R."/>
            <person name="Barry K."/>
            <person name="Blanchette R.A."/>
            <person name="Henrissat B."/>
            <person name="Martinez A.T."/>
            <person name="Otillar R."/>
            <person name="Spatafora J.W."/>
            <person name="Yadav J.S."/>
            <person name="Aerts A."/>
            <person name="Benoit I."/>
            <person name="Boyd A."/>
            <person name="Carlson A."/>
            <person name="Copeland A."/>
            <person name="Coutinho P.M."/>
            <person name="de Vries R.P."/>
            <person name="Ferreira P."/>
            <person name="Findley K."/>
            <person name="Foster B."/>
            <person name="Gaskell J."/>
            <person name="Glotzer D."/>
            <person name="Gorecki P."/>
            <person name="Heitman J."/>
            <person name="Hesse C."/>
            <person name="Hori C."/>
            <person name="Igarashi K."/>
            <person name="Jurgens J.A."/>
            <person name="Kallen N."/>
            <person name="Kersten P."/>
            <person name="Kohler A."/>
            <person name="Kuees U."/>
            <person name="Kumar T.K.A."/>
            <person name="Kuo A."/>
            <person name="LaButti K."/>
            <person name="Larrondo L.F."/>
            <person name="Lindquist E."/>
            <person name="Ling A."/>
            <person name="Lombard V."/>
            <person name="Lucas S."/>
            <person name="Lundell T."/>
            <person name="Martin R."/>
            <person name="McLaughlin D.J."/>
            <person name="Morgenstern I."/>
            <person name="Morin E."/>
            <person name="Murat C."/>
            <person name="Nagy L.G."/>
            <person name="Nolan M."/>
            <person name="Ohm R.A."/>
            <person name="Patyshakuliyeva A."/>
            <person name="Rokas A."/>
            <person name="Ruiz-Duenas F.J."/>
            <person name="Sabat G."/>
            <person name="Salamov A."/>
            <person name="Samejima M."/>
            <person name="Schmutz J."/>
            <person name="Slot J.C."/>
            <person name="St John F."/>
            <person name="Stenlid J."/>
            <person name="Sun H."/>
            <person name="Sun S."/>
            <person name="Syed K."/>
            <person name="Tsang A."/>
            <person name="Wiebenga A."/>
            <person name="Young D."/>
            <person name="Pisabarro A."/>
            <person name="Eastwood D.C."/>
            <person name="Martin F."/>
            <person name="Cullen D."/>
            <person name="Grigoriev I.V."/>
            <person name="Hibbett D.S."/>
        </authorList>
    </citation>
    <scope>NUCLEOTIDE SEQUENCE [LARGE SCALE GENOMIC DNA]</scope>
    <source>
        <strain evidence="3">TFB10046</strain>
    </source>
</reference>